<accession>A0A5B8XDG5</accession>
<proteinExistence type="predicted"/>
<dbReference type="PANTHER" id="PTHR12463">
    <property type="entry name" value="OXYGENASE-RELATED"/>
    <property type="match status" value="1"/>
</dbReference>
<dbReference type="AlphaFoldDB" id="A0A5B8XDG5"/>
<name>A0A5B8XDG5_9RICK</name>
<dbReference type="GO" id="GO:0016491">
    <property type="term" value="F:oxidoreductase activity"/>
    <property type="evidence" value="ECO:0007669"/>
    <property type="project" value="TreeGrafter"/>
</dbReference>
<keyword evidence="3" id="KW-1185">Reference proteome</keyword>
<dbReference type="Gene3D" id="2.60.120.590">
    <property type="entry name" value="Alpha-ketoglutarate-dependent dioxygenase AlkB-like"/>
    <property type="match status" value="1"/>
</dbReference>
<dbReference type="InterPro" id="IPR032857">
    <property type="entry name" value="ALKBH4"/>
</dbReference>
<dbReference type="PROSITE" id="PS51471">
    <property type="entry name" value="FE2OG_OXY"/>
    <property type="match status" value="1"/>
</dbReference>
<dbReference type="EMBL" id="CP029077">
    <property type="protein sequence ID" value="QED23056.1"/>
    <property type="molecule type" value="Genomic_DNA"/>
</dbReference>
<dbReference type="Pfam" id="PF13532">
    <property type="entry name" value="2OG-FeII_Oxy_2"/>
    <property type="match status" value="1"/>
</dbReference>
<evidence type="ECO:0000259" key="1">
    <source>
        <dbReference type="PROSITE" id="PS51471"/>
    </source>
</evidence>
<protein>
    <submittedName>
        <fullName evidence="2">Alkylated DNA repair protein AlkB</fullName>
    </submittedName>
</protein>
<dbReference type="InterPro" id="IPR027450">
    <property type="entry name" value="AlkB-like"/>
</dbReference>
<dbReference type="InterPro" id="IPR005123">
    <property type="entry name" value="Oxoglu/Fe-dep_dioxygenase_dom"/>
</dbReference>
<organism evidence="2 3">
    <name type="scientific">Candidatus Deianiraea vastatrix</name>
    <dbReference type="NCBI Taxonomy" id="2163644"/>
    <lineage>
        <taxon>Bacteria</taxon>
        <taxon>Pseudomonadati</taxon>
        <taxon>Pseudomonadota</taxon>
        <taxon>Alphaproteobacteria</taxon>
        <taxon>Rickettsiales</taxon>
        <taxon>Candidatus Deianiraeaceae</taxon>
        <taxon>Candidatus Deianiraea</taxon>
    </lineage>
</organism>
<sequence>MTLFASEIPNIEGLSYATNYITLEQEQFLIDRIDKQPWLSDLKRRVQHYGYKYDYKARRITPDLKIADVPAWLQILPSFDQVIINEYRAGQGITPHIDCIPCFGDTICIVSLLEDCEMILENAGVKHSIILHQKSLLKLEGEARYKWKHSIPQRKSNINNRRVSITYRKVIL</sequence>
<gene>
    <name evidence="2" type="ORF">Deia_00248</name>
</gene>
<dbReference type="SUPFAM" id="SSF51197">
    <property type="entry name" value="Clavaminate synthase-like"/>
    <property type="match status" value="1"/>
</dbReference>
<dbReference type="OrthoDB" id="278699at2"/>
<feature type="domain" description="Fe2OG dioxygenase" evidence="1">
    <location>
        <begin position="78"/>
        <end position="171"/>
    </location>
</feature>
<dbReference type="GO" id="GO:0032451">
    <property type="term" value="F:demethylase activity"/>
    <property type="evidence" value="ECO:0007669"/>
    <property type="project" value="TreeGrafter"/>
</dbReference>
<dbReference type="PANTHER" id="PTHR12463:SF1">
    <property type="entry name" value="2-OXOGLUTARATE AND FE-DEPENDENT OXYGENASE FAMILY PROTEIN"/>
    <property type="match status" value="1"/>
</dbReference>
<dbReference type="GO" id="GO:0070988">
    <property type="term" value="P:demethylation"/>
    <property type="evidence" value="ECO:0007669"/>
    <property type="project" value="InterPro"/>
</dbReference>
<evidence type="ECO:0000313" key="2">
    <source>
        <dbReference type="EMBL" id="QED23056.1"/>
    </source>
</evidence>
<evidence type="ECO:0000313" key="3">
    <source>
        <dbReference type="Proteomes" id="UP000321934"/>
    </source>
</evidence>
<dbReference type="RefSeq" id="WP_146820355.1">
    <property type="nucleotide sequence ID" value="NZ_CP029077.1"/>
</dbReference>
<dbReference type="InterPro" id="IPR037151">
    <property type="entry name" value="AlkB-like_sf"/>
</dbReference>
<dbReference type="Proteomes" id="UP000321934">
    <property type="component" value="Chromosome"/>
</dbReference>
<reference evidence="2 3" key="1">
    <citation type="journal article" date="2019" name="ISME J.">
        <title>Deianiraea, an extracellular bacterium associated with the ciliate Paramecium, suggests an alternative scenario for the evolution of Rickettsiales.</title>
        <authorList>
            <person name="Castelli M."/>
            <person name="Sabaneyeva E."/>
            <person name="Lanzoni O."/>
            <person name="Lebedeva N."/>
            <person name="Floriano A.M."/>
            <person name="Gaiarsa S."/>
            <person name="Benken K."/>
            <person name="Modeo L."/>
            <person name="Bandi C."/>
            <person name="Potekhin A."/>
            <person name="Sassera D."/>
            <person name="Petroni G."/>
        </authorList>
    </citation>
    <scope>NUCLEOTIDE SEQUENCE [LARGE SCALE GENOMIC DNA]</scope>
    <source>
        <strain evidence="2">CyL4-1</strain>
    </source>
</reference>